<dbReference type="GeneID" id="28249449"/>
<evidence type="ECO:0000313" key="4">
    <source>
        <dbReference type="Proteomes" id="UP000013243"/>
    </source>
</evidence>
<dbReference type="PANTHER" id="PTHR43777:SF1">
    <property type="entry name" value="MOLYBDENUM COFACTOR CYTIDYLYLTRANSFERASE"/>
    <property type="match status" value="1"/>
</dbReference>
<dbReference type="InterPro" id="IPR025877">
    <property type="entry name" value="MobA-like_NTP_Trfase"/>
</dbReference>
<dbReference type="SUPFAM" id="SSF53448">
    <property type="entry name" value="Nucleotide-diphospho-sugar transferases"/>
    <property type="match status" value="1"/>
</dbReference>
<dbReference type="STRING" id="1265309.K529_006415"/>
<dbReference type="PANTHER" id="PTHR43777">
    <property type="entry name" value="MOLYBDENUM COFACTOR CYTIDYLYLTRANSFERASE"/>
    <property type="match status" value="1"/>
</dbReference>
<organism evidence="3 4">
    <name type="scientific">Tritonibacter mobilis F1926</name>
    <dbReference type="NCBI Taxonomy" id="1265309"/>
    <lineage>
        <taxon>Bacteria</taxon>
        <taxon>Pseudomonadati</taxon>
        <taxon>Pseudomonadota</taxon>
        <taxon>Alphaproteobacteria</taxon>
        <taxon>Rhodobacterales</taxon>
        <taxon>Paracoccaceae</taxon>
        <taxon>Tritonibacter</taxon>
    </lineage>
</organism>
<gene>
    <name evidence="3" type="ORF">K529_006415</name>
</gene>
<dbReference type="AlphaFoldDB" id="A0A1B1A1F4"/>
<dbReference type="RefSeq" id="WP_005638847.1">
    <property type="nucleotide sequence ID" value="NZ_CP015230.1"/>
</dbReference>
<dbReference type="InterPro" id="IPR029044">
    <property type="entry name" value="Nucleotide-diphossugar_trans"/>
</dbReference>
<evidence type="ECO:0000256" key="1">
    <source>
        <dbReference type="ARBA" id="ARBA00022842"/>
    </source>
</evidence>
<evidence type="ECO:0000313" key="3">
    <source>
        <dbReference type="EMBL" id="ANP40393.1"/>
    </source>
</evidence>
<sequence length="207" mass="22095">MTLNPTSDDANLVILLLAAGASTRMRGGDKLMESVAGQPLIAHLAQQARATGFSLFVTLPDLDHPRAGAIHGAKLVPVPDADQGMSASIRAGISNLPDDTEGVMILPADMPEITTADFRTLADQFDGPDGATLRAISVDDHGQPHPGHPVLFPRRCFHALKTLTGDSGAKALLRAESVRHIPLPDRHALTDLDTPEDWAAWRADQNR</sequence>
<accession>A0A1B1A1F4</accession>
<dbReference type="OrthoDB" id="9779263at2"/>
<keyword evidence="1" id="KW-0460">Magnesium</keyword>
<dbReference type="EMBL" id="CP015230">
    <property type="protein sequence ID" value="ANP40393.1"/>
    <property type="molecule type" value="Genomic_DNA"/>
</dbReference>
<evidence type="ECO:0000259" key="2">
    <source>
        <dbReference type="Pfam" id="PF12804"/>
    </source>
</evidence>
<dbReference type="Pfam" id="PF12804">
    <property type="entry name" value="NTP_transf_3"/>
    <property type="match status" value="1"/>
</dbReference>
<name>A0A1B1A1F4_9RHOB</name>
<proteinExistence type="predicted"/>
<feature type="domain" description="MobA-like NTP transferase" evidence="2">
    <location>
        <begin position="15"/>
        <end position="176"/>
    </location>
</feature>
<dbReference type="Gene3D" id="3.90.550.10">
    <property type="entry name" value="Spore Coat Polysaccharide Biosynthesis Protein SpsA, Chain A"/>
    <property type="match status" value="1"/>
</dbReference>
<dbReference type="KEGG" id="rmb:K529_006415"/>
<dbReference type="GO" id="GO:0016779">
    <property type="term" value="F:nucleotidyltransferase activity"/>
    <property type="evidence" value="ECO:0007669"/>
    <property type="project" value="UniProtKB-ARBA"/>
</dbReference>
<dbReference type="CDD" id="cd04182">
    <property type="entry name" value="GT_2_like_f"/>
    <property type="match status" value="1"/>
</dbReference>
<reference evidence="3 4" key="1">
    <citation type="journal article" date="2016" name="ISME J.">
        <title>Global occurrence and heterogeneity of the Roseobacter-clade species Ruegeria mobilis.</title>
        <authorList>
            <person name="Sonnenschein E."/>
            <person name="Gram L."/>
        </authorList>
    </citation>
    <scope>NUCLEOTIDE SEQUENCE [LARGE SCALE GENOMIC DNA]</scope>
    <source>
        <strain evidence="3 4">F1926</strain>
    </source>
</reference>
<dbReference type="Proteomes" id="UP000013243">
    <property type="component" value="Chromosome"/>
</dbReference>
<protein>
    <submittedName>
        <fullName evidence="3">4-diphosphocytidyl-2C-methyl-D-erythritol synthase</fullName>
    </submittedName>
</protein>